<evidence type="ECO:0000313" key="5">
    <source>
        <dbReference type="Proteomes" id="UP000010483"/>
    </source>
</evidence>
<comment type="similarity">
    <text evidence="1">Belongs to the transglycosylase Slt family.</text>
</comment>
<proteinExistence type="inferred from homology"/>
<evidence type="ECO:0000313" key="4">
    <source>
        <dbReference type="EMBL" id="AFZ48778.1"/>
    </source>
</evidence>
<dbReference type="PANTHER" id="PTHR37423:SF5">
    <property type="entry name" value="SOLUBLE LYTIC MUREIN TRANSGLYCOSYLASE"/>
    <property type="match status" value="1"/>
</dbReference>
<dbReference type="PANTHER" id="PTHR37423">
    <property type="entry name" value="SOLUBLE LYTIC MUREIN TRANSGLYCOSYLASE-RELATED"/>
    <property type="match status" value="1"/>
</dbReference>
<keyword evidence="2" id="KW-0732">Signal</keyword>
<organism evidence="4 5">
    <name type="scientific">Cyanobacterium stanieri (strain ATCC 29140 / PCC 7202)</name>
    <dbReference type="NCBI Taxonomy" id="292563"/>
    <lineage>
        <taxon>Bacteria</taxon>
        <taxon>Bacillati</taxon>
        <taxon>Cyanobacteriota</taxon>
        <taxon>Cyanophyceae</taxon>
        <taxon>Oscillatoriophycideae</taxon>
        <taxon>Chroococcales</taxon>
        <taxon>Geminocystaceae</taxon>
        <taxon>Cyanobacterium</taxon>
    </lineage>
</organism>
<sequence length="725" mass="83557">MKKSKKLIIPISTILLFLVGVIGATILTPQLGNLWENVIVPRLEERPEYRLDAPSAVLELADVSPADRRERLEQLANESDASLDRARARYLLANDLIREDFEGGEAWNYLQNLERQYPILAPYIVLRQGRALELTNDNLRAQQQWERLINDYPDSPVIVEAYYRLGQQEPEYWQRAIAEFPQHPRTKEIIYELLAQNPNQKELLLIITENDLSARSDSFRDKLVSDYQEELEPSQWQMIGDTYWARGQYRKGAEAYENAPSSPENLYRIARGFQVAEQETLAMEAYQRLIEEYPNESQTGLGLRRLATLVSTDQALEYLDRVAENFPNEAPQALSQKISLLSSENRADEANMVRNQVISRFPESDQAADFRWQIAQDFAQGNDLVSAWQWAQEIGINNPEAGITPRASFWVGKWAQRLGQNEEAQRAFEFVLESYPNSYYAWRSAFNLGRSVGDFTDIRDLTFEVETPAMRFIPPGGSTMFKELYLLGEDQDAIALFEAQLSDPENPSVTEQFTQGVLRQLDGEYLQSISLIWSLSTRENPEELRQWRILRRSPEYWYALFPMPYKDLIVKWSSERNLNPFLVTALIRQESRFQPLIQSPVGATGLMQVMPETGEWIAPQIGLEEYSLTDIDDNINLGTWYLDYTHRNYDNNSLLAIASYNAGPSNVDSWIQRFDLSDFDQFVENIPFPETKGYVETVFGNYWNYVNLYQPEAENSGLINFGGEG</sequence>
<dbReference type="Gene3D" id="1.25.40.10">
    <property type="entry name" value="Tetratricopeptide repeat domain"/>
    <property type="match status" value="4"/>
</dbReference>
<dbReference type="eggNOG" id="COG0741">
    <property type="taxonomic scope" value="Bacteria"/>
</dbReference>
<dbReference type="GO" id="GO:0042597">
    <property type="term" value="C:periplasmic space"/>
    <property type="evidence" value="ECO:0007669"/>
    <property type="project" value="InterPro"/>
</dbReference>
<protein>
    <submittedName>
        <fullName evidence="4">Lytic transglycosylase catalytic</fullName>
    </submittedName>
</protein>
<dbReference type="GO" id="GO:0016020">
    <property type="term" value="C:membrane"/>
    <property type="evidence" value="ECO:0007669"/>
    <property type="project" value="InterPro"/>
</dbReference>
<dbReference type="KEGG" id="csn:Cyast_2838"/>
<dbReference type="eggNOG" id="COG1729">
    <property type="taxonomic scope" value="Bacteria"/>
</dbReference>
<dbReference type="PROSITE" id="PS00922">
    <property type="entry name" value="TRANSGLYCOSYLASE"/>
    <property type="match status" value="1"/>
</dbReference>
<dbReference type="BioCyc" id="CSTA292563:G1353-2842-MONOMER"/>
<dbReference type="InterPro" id="IPR011990">
    <property type="entry name" value="TPR-like_helical_dom_sf"/>
</dbReference>
<dbReference type="STRING" id="292563.Cyast_2838"/>
<dbReference type="InterPro" id="IPR019734">
    <property type="entry name" value="TPR_rpt"/>
</dbReference>
<dbReference type="HOGENOM" id="CLU_013746_0_0_3"/>
<dbReference type="Proteomes" id="UP000010483">
    <property type="component" value="Chromosome"/>
</dbReference>
<reference evidence="5" key="1">
    <citation type="journal article" date="2013" name="Proc. Natl. Acad. Sci. U.S.A.">
        <title>Improving the coverage of the cyanobacterial phylum using diversity-driven genome sequencing.</title>
        <authorList>
            <person name="Shih P.M."/>
            <person name="Wu D."/>
            <person name="Latifi A."/>
            <person name="Axen S.D."/>
            <person name="Fewer D.P."/>
            <person name="Talla E."/>
            <person name="Calteau A."/>
            <person name="Cai F."/>
            <person name="Tandeau de Marsac N."/>
            <person name="Rippka R."/>
            <person name="Herdman M."/>
            <person name="Sivonen K."/>
            <person name="Coursin T."/>
            <person name="Laurent T."/>
            <person name="Goodwin L."/>
            <person name="Nolan M."/>
            <person name="Davenport K.W."/>
            <person name="Han C.S."/>
            <person name="Rubin E.M."/>
            <person name="Eisen J.A."/>
            <person name="Woyke T."/>
            <person name="Gugger M."/>
            <person name="Kerfeld C.A."/>
        </authorList>
    </citation>
    <scope>NUCLEOTIDE SEQUENCE [LARGE SCALE GENOMIC DNA]</scope>
    <source>
        <strain evidence="5">ATCC 29140 / PCC 7202</strain>
    </source>
</reference>
<dbReference type="InterPro" id="IPR008939">
    <property type="entry name" value="Lytic_TGlycosylase_superhlx_U"/>
</dbReference>
<dbReference type="Pfam" id="PF13174">
    <property type="entry name" value="TPR_6"/>
    <property type="match status" value="3"/>
</dbReference>
<name>K9YRQ6_CYASC</name>
<dbReference type="Pfam" id="PF01464">
    <property type="entry name" value="SLT"/>
    <property type="match status" value="1"/>
</dbReference>
<evidence type="ECO:0000256" key="1">
    <source>
        <dbReference type="ARBA" id="ARBA00007734"/>
    </source>
</evidence>
<dbReference type="InterPro" id="IPR000189">
    <property type="entry name" value="Transglyc_AS"/>
</dbReference>
<evidence type="ECO:0000256" key="2">
    <source>
        <dbReference type="ARBA" id="ARBA00022729"/>
    </source>
</evidence>
<dbReference type="SUPFAM" id="SSF48435">
    <property type="entry name" value="Bacterial muramidases"/>
    <property type="match status" value="1"/>
</dbReference>
<accession>K9YRQ6</accession>
<dbReference type="SUPFAM" id="SSF53955">
    <property type="entry name" value="Lysozyme-like"/>
    <property type="match status" value="1"/>
</dbReference>
<dbReference type="InterPro" id="IPR008258">
    <property type="entry name" value="Transglycosylase_SLT_dom_1"/>
</dbReference>
<gene>
    <name evidence="4" type="ordered locus">Cyast_2838</name>
</gene>
<dbReference type="InterPro" id="IPR023346">
    <property type="entry name" value="Lysozyme-like_dom_sf"/>
</dbReference>
<dbReference type="CDD" id="cd13401">
    <property type="entry name" value="Slt70-like"/>
    <property type="match status" value="1"/>
</dbReference>
<dbReference type="GO" id="GO:0004553">
    <property type="term" value="F:hydrolase activity, hydrolyzing O-glycosyl compounds"/>
    <property type="evidence" value="ECO:0007669"/>
    <property type="project" value="InterPro"/>
</dbReference>
<keyword evidence="5" id="KW-1185">Reference proteome</keyword>
<dbReference type="GO" id="GO:0000270">
    <property type="term" value="P:peptidoglycan metabolic process"/>
    <property type="evidence" value="ECO:0007669"/>
    <property type="project" value="InterPro"/>
</dbReference>
<dbReference type="GO" id="GO:0008933">
    <property type="term" value="F:peptidoglycan lytic transglycosylase activity"/>
    <property type="evidence" value="ECO:0007669"/>
    <property type="project" value="InterPro"/>
</dbReference>
<dbReference type="Gene3D" id="1.10.530.10">
    <property type="match status" value="1"/>
</dbReference>
<dbReference type="EMBL" id="CP003940">
    <property type="protein sequence ID" value="AFZ48778.1"/>
    <property type="molecule type" value="Genomic_DNA"/>
</dbReference>
<dbReference type="AlphaFoldDB" id="K9YRQ6"/>
<dbReference type="PATRIC" id="fig|292563.3.peg.2959"/>
<evidence type="ECO:0000259" key="3">
    <source>
        <dbReference type="Pfam" id="PF01464"/>
    </source>
</evidence>
<feature type="domain" description="Transglycosylase SLT" evidence="3">
    <location>
        <begin position="568"/>
        <end position="675"/>
    </location>
</feature>